<organism evidence="2 3">
    <name type="scientific">Nelumbo nucifera</name>
    <name type="common">Sacred lotus</name>
    <dbReference type="NCBI Taxonomy" id="4432"/>
    <lineage>
        <taxon>Eukaryota</taxon>
        <taxon>Viridiplantae</taxon>
        <taxon>Streptophyta</taxon>
        <taxon>Embryophyta</taxon>
        <taxon>Tracheophyta</taxon>
        <taxon>Spermatophyta</taxon>
        <taxon>Magnoliopsida</taxon>
        <taxon>Proteales</taxon>
        <taxon>Nelumbonaceae</taxon>
        <taxon>Nelumbo</taxon>
    </lineage>
</organism>
<sequence length="106" mass="11941">MSSTFVFVILLFFLVFLSPPELTLEMAGRTSSRVAAAMRPLTSKSKDYTALEPKPSHERRNVFRGREVKGCLPKGIRHSSAPSRYVNYHTFDATTCSSGSRHHRKP</sequence>
<dbReference type="EMBL" id="DUZY01000002">
    <property type="protein sequence ID" value="DAD28533.1"/>
    <property type="molecule type" value="Genomic_DNA"/>
</dbReference>
<keyword evidence="1" id="KW-0732">Signal</keyword>
<feature type="signal peptide" evidence="1">
    <location>
        <begin position="1"/>
        <end position="23"/>
    </location>
</feature>
<protein>
    <submittedName>
        <fullName evidence="2">Uncharacterized protein</fullName>
    </submittedName>
</protein>
<dbReference type="AlphaFoldDB" id="A0A822Y8Y6"/>
<dbReference type="PANTHER" id="PTHR36619:SF2">
    <property type="entry name" value="OS04G0208900 PROTEIN"/>
    <property type="match status" value="1"/>
</dbReference>
<evidence type="ECO:0000256" key="1">
    <source>
        <dbReference type="SAM" id="SignalP"/>
    </source>
</evidence>
<proteinExistence type="predicted"/>
<reference evidence="2 3" key="1">
    <citation type="journal article" date="2020" name="Mol. Biol. Evol.">
        <title>Distinct Expression and Methylation Patterns for Genes with Different Fates following a Single Whole-Genome Duplication in Flowering Plants.</title>
        <authorList>
            <person name="Shi T."/>
            <person name="Rahmani R.S."/>
            <person name="Gugger P.F."/>
            <person name="Wang M."/>
            <person name="Li H."/>
            <person name="Zhang Y."/>
            <person name="Li Z."/>
            <person name="Wang Q."/>
            <person name="Van de Peer Y."/>
            <person name="Marchal K."/>
            <person name="Chen J."/>
        </authorList>
    </citation>
    <scope>NUCLEOTIDE SEQUENCE [LARGE SCALE GENOMIC DNA]</scope>
    <source>
        <tissue evidence="2">Leaf</tissue>
    </source>
</reference>
<accession>A0A822Y8Y6</accession>
<dbReference type="Proteomes" id="UP000607653">
    <property type="component" value="Unassembled WGS sequence"/>
</dbReference>
<gene>
    <name evidence="2" type="ORF">HUJ06_030001</name>
</gene>
<comment type="caution">
    <text evidence="2">The sequence shown here is derived from an EMBL/GenBank/DDBJ whole genome shotgun (WGS) entry which is preliminary data.</text>
</comment>
<evidence type="ECO:0000313" key="2">
    <source>
        <dbReference type="EMBL" id="DAD28533.1"/>
    </source>
</evidence>
<evidence type="ECO:0000313" key="3">
    <source>
        <dbReference type="Proteomes" id="UP000607653"/>
    </source>
</evidence>
<feature type="chain" id="PRO_5033035087" evidence="1">
    <location>
        <begin position="24"/>
        <end position="106"/>
    </location>
</feature>
<keyword evidence="3" id="KW-1185">Reference proteome</keyword>
<dbReference type="PANTHER" id="PTHR36619">
    <property type="entry name" value="OS04G0208900 PROTEIN"/>
    <property type="match status" value="1"/>
</dbReference>
<name>A0A822Y8Y6_NELNU</name>